<comment type="caution">
    <text evidence="1">The sequence shown here is derived from an EMBL/GenBank/DDBJ whole genome shotgun (WGS) entry which is preliminary data.</text>
</comment>
<sequence>MTHAMLAALSAALLAGCSGEPSDSDVTAAFERYVESANAAASSIAGKLPPDMRTELKSTRKLGCADAGGGAYLCDVEVDMKTALGQMKRTSKFRFIKGSDGWAVSM</sequence>
<evidence type="ECO:0008006" key="3">
    <source>
        <dbReference type="Google" id="ProtNLM"/>
    </source>
</evidence>
<evidence type="ECO:0000313" key="1">
    <source>
        <dbReference type="EMBL" id="OZI37990.1"/>
    </source>
</evidence>
<keyword evidence="2" id="KW-1185">Reference proteome</keyword>
<accession>A0A261SMJ2</accession>
<dbReference type="EMBL" id="NEVM01000001">
    <property type="protein sequence ID" value="OZI37990.1"/>
    <property type="molecule type" value="Genomic_DNA"/>
</dbReference>
<dbReference type="AlphaFoldDB" id="A0A261SMJ2"/>
<dbReference type="Proteomes" id="UP000216020">
    <property type="component" value="Unassembled WGS sequence"/>
</dbReference>
<proteinExistence type="predicted"/>
<name>A0A261SMJ2_9BORD</name>
<reference evidence="2" key="1">
    <citation type="submission" date="2017-05" db="EMBL/GenBank/DDBJ databases">
        <title>Complete and WGS of Bordetella genogroups.</title>
        <authorList>
            <person name="Spilker T."/>
            <person name="Lipuma J."/>
        </authorList>
    </citation>
    <scope>NUCLEOTIDE SEQUENCE [LARGE SCALE GENOMIC DNA]</scope>
    <source>
        <strain evidence="2">AU16122</strain>
    </source>
</reference>
<gene>
    <name evidence="1" type="ORF">CAL29_06430</name>
</gene>
<evidence type="ECO:0000313" key="2">
    <source>
        <dbReference type="Proteomes" id="UP000216020"/>
    </source>
</evidence>
<organism evidence="1 2">
    <name type="scientific">Bordetella genomosp. 10</name>
    <dbReference type="NCBI Taxonomy" id="1416804"/>
    <lineage>
        <taxon>Bacteria</taxon>
        <taxon>Pseudomonadati</taxon>
        <taxon>Pseudomonadota</taxon>
        <taxon>Betaproteobacteria</taxon>
        <taxon>Burkholderiales</taxon>
        <taxon>Alcaligenaceae</taxon>
        <taxon>Bordetella</taxon>
    </lineage>
</organism>
<protein>
    <recommendedName>
        <fullName evidence="3">Lipoprotein</fullName>
    </recommendedName>
</protein>